<keyword evidence="1" id="KW-0812">Transmembrane</keyword>
<dbReference type="AlphaFoldDB" id="A0A368GNA5"/>
<keyword evidence="3" id="KW-1185">Reference proteome</keyword>
<feature type="transmembrane region" description="Helical" evidence="1">
    <location>
        <begin position="124"/>
        <end position="145"/>
    </location>
</feature>
<keyword evidence="1" id="KW-1133">Transmembrane helix</keyword>
<reference evidence="2 3" key="1">
    <citation type="submission" date="2014-10" db="EMBL/GenBank/DDBJ databases">
        <title>Draft genome of the hookworm Ancylostoma caninum.</title>
        <authorList>
            <person name="Mitreva M."/>
        </authorList>
    </citation>
    <scope>NUCLEOTIDE SEQUENCE [LARGE SCALE GENOMIC DNA]</scope>
    <source>
        <strain evidence="2 3">Baltimore</strain>
    </source>
</reference>
<accession>A0A368GNA5</accession>
<evidence type="ECO:0000313" key="3">
    <source>
        <dbReference type="Proteomes" id="UP000252519"/>
    </source>
</evidence>
<protein>
    <submittedName>
        <fullName evidence="2">Uncharacterized protein</fullName>
    </submittedName>
</protein>
<dbReference type="OrthoDB" id="5860140at2759"/>
<name>A0A368GNA5_ANCCA</name>
<comment type="caution">
    <text evidence="2">The sequence shown here is derived from an EMBL/GenBank/DDBJ whole genome shotgun (WGS) entry which is preliminary data.</text>
</comment>
<evidence type="ECO:0000256" key="1">
    <source>
        <dbReference type="SAM" id="Phobius"/>
    </source>
</evidence>
<dbReference type="EMBL" id="JOJR01000128">
    <property type="protein sequence ID" value="RCN44475.1"/>
    <property type="molecule type" value="Genomic_DNA"/>
</dbReference>
<dbReference type="Proteomes" id="UP000252519">
    <property type="component" value="Unassembled WGS sequence"/>
</dbReference>
<dbReference type="STRING" id="29170.A0A368GNA5"/>
<organism evidence="2 3">
    <name type="scientific">Ancylostoma caninum</name>
    <name type="common">Dog hookworm</name>
    <dbReference type="NCBI Taxonomy" id="29170"/>
    <lineage>
        <taxon>Eukaryota</taxon>
        <taxon>Metazoa</taxon>
        <taxon>Ecdysozoa</taxon>
        <taxon>Nematoda</taxon>
        <taxon>Chromadorea</taxon>
        <taxon>Rhabditida</taxon>
        <taxon>Rhabditina</taxon>
        <taxon>Rhabditomorpha</taxon>
        <taxon>Strongyloidea</taxon>
        <taxon>Ancylostomatidae</taxon>
        <taxon>Ancylostomatinae</taxon>
        <taxon>Ancylostoma</taxon>
    </lineage>
</organism>
<sequence>MNLLQRHVNGVMLQSFVGQEATFLISARWKSKFPKMFADLESAQTDLGISSFGVATTTMEEVFLRVDNLAQQRYNQQHEDNALETKELDGSNLMLLRMIVPNPLTGLPYYLQHFEAMFIKRTIYFYRNWIVFLSNLLAPIVYMAMTVRLSELTPNASDQPVLKIDFSLFDGLDGDAFILVSNRTGLQIKDELDISEYDLLML</sequence>
<keyword evidence="1" id="KW-0472">Membrane</keyword>
<evidence type="ECO:0000313" key="2">
    <source>
        <dbReference type="EMBL" id="RCN44475.1"/>
    </source>
</evidence>
<gene>
    <name evidence="2" type="ORF">ANCCAN_09542</name>
</gene>
<proteinExistence type="predicted"/>